<dbReference type="AlphaFoldDB" id="A0A430JC34"/>
<dbReference type="Pfam" id="PF12708">
    <property type="entry name" value="Pect-lyase_RHGA_epim"/>
    <property type="match status" value="1"/>
</dbReference>
<gene>
    <name evidence="2" type="ORF">EJQ19_16630</name>
</gene>
<dbReference type="SUPFAM" id="SSF49785">
    <property type="entry name" value="Galactose-binding domain-like"/>
    <property type="match status" value="1"/>
</dbReference>
<dbReference type="InterPro" id="IPR005084">
    <property type="entry name" value="CBM6"/>
</dbReference>
<dbReference type="InterPro" id="IPR008979">
    <property type="entry name" value="Galactose-bd-like_sf"/>
</dbReference>
<sequence length="665" mass="70075">MAPFPNKGGFIMLHTMYKSFAISLVLALFLSIGVPFGTGPLIVHAAPSAALNFEGETTANTTSGITTSNSSDSSASGGQYLQTSSSTAVGSWVEFTVNVPTADTYSVEFGYKQNTGRGISQLSVDGKNQGGTVDQYASTAAFTSSNLGTVSLSSGSHKFRFTVTGKNASSNSYAITVDYFKLTTGAGDYSVKDYGAKGDGSSDDTSAINSAITAANAAGGGKVVFPSGTYLSRSIHLKSNVQLYINTGATIKAISGIDSPESNSYDNYQDFGHSHWHNALMWGENVHNVKIIGTGTIDGNGVLSTSDNPGSGQGDKAIALKLSSDIEIGGLDDAHKLNLQRFGHFAVLATGVDTLNIHNVHVPNFTSGQRDVFDIMQCNDVTVTDIYSEYSADDIVKLGSDYSLGYKRPMSNIRVDKIVGFTNCNLFQIGSETAGDISNVHVSNLTVLGAGKAGFSISVNDGSVVDGVVLDGVNTMTGTTAPIFIEISNRGRAPGAGVGKIKNVTINNVTATNAQSSKGEYTSTIAGFKDGNGTYYVENITLNNVKITAKGSHPNSDASITPPELSKGNYNVKDFGIRPSYGFWLRHVKGVTFKNTTVNFESNDNRYAVVVDDAGNIEFNNFSMAKGTGIGSRVQLKNTVKSFYMHDSPNLPTVGPADITGTKTY</sequence>
<keyword evidence="3" id="KW-1185">Reference proteome</keyword>
<dbReference type="Gene3D" id="2.60.120.260">
    <property type="entry name" value="Galactose-binding domain-like"/>
    <property type="match status" value="1"/>
</dbReference>
<comment type="caution">
    <text evidence="2">The sequence shown here is derived from an EMBL/GenBank/DDBJ whole genome shotgun (WGS) entry which is preliminary data.</text>
</comment>
<dbReference type="SUPFAM" id="SSF51126">
    <property type="entry name" value="Pectin lyase-like"/>
    <property type="match status" value="1"/>
</dbReference>
<dbReference type="PROSITE" id="PS51175">
    <property type="entry name" value="CBM6"/>
    <property type="match status" value="1"/>
</dbReference>
<dbReference type="InterPro" id="IPR051801">
    <property type="entry name" value="GH28_Enzymes"/>
</dbReference>
<protein>
    <recommendedName>
        <fullName evidence="1">CBM6 domain-containing protein</fullName>
    </recommendedName>
</protein>
<dbReference type="PANTHER" id="PTHR31339:SF9">
    <property type="entry name" value="PLASMIN AND FIBRONECTIN-BINDING PROTEIN A"/>
    <property type="match status" value="1"/>
</dbReference>
<dbReference type="Gene3D" id="2.160.20.10">
    <property type="entry name" value="Single-stranded right-handed beta-helix, Pectin lyase-like"/>
    <property type="match status" value="1"/>
</dbReference>
<dbReference type="InterPro" id="IPR011050">
    <property type="entry name" value="Pectin_lyase_fold/virulence"/>
</dbReference>
<proteinExistence type="predicted"/>
<evidence type="ECO:0000259" key="1">
    <source>
        <dbReference type="PROSITE" id="PS51175"/>
    </source>
</evidence>
<dbReference type="OrthoDB" id="9795222at2"/>
<evidence type="ECO:0000313" key="2">
    <source>
        <dbReference type="EMBL" id="RTE08606.1"/>
    </source>
</evidence>
<feature type="domain" description="CBM6" evidence="1">
    <location>
        <begin position="51"/>
        <end position="183"/>
    </location>
</feature>
<organism evidence="2 3">
    <name type="scientific">Paenibacillus whitsoniae</name>
    <dbReference type="NCBI Taxonomy" id="2496558"/>
    <lineage>
        <taxon>Bacteria</taxon>
        <taxon>Bacillati</taxon>
        <taxon>Bacillota</taxon>
        <taxon>Bacilli</taxon>
        <taxon>Bacillales</taxon>
        <taxon>Paenibacillaceae</taxon>
        <taxon>Paenibacillus</taxon>
    </lineage>
</organism>
<reference evidence="2 3" key="1">
    <citation type="submission" date="2018-12" db="EMBL/GenBank/DDBJ databases">
        <title>Bacillus ochoae sp. nov., Paenibacillus whitsoniae sp. nov., Paenibacillus spiritus sp. nov. Isolated from the Mars Exploration Rover during spacecraft assembly.</title>
        <authorList>
            <person name="Seuylemezian A."/>
            <person name="Vaishampayan P."/>
        </authorList>
    </citation>
    <scope>NUCLEOTIDE SEQUENCE [LARGE SCALE GENOMIC DNA]</scope>
    <source>
        <strain evidence="2 3">MER 54</strain>
    </source>
</reference>
<dbReference type="InterPro" id="IPR012334">
    <property type="entry name" value="Pectin_lyas_fold"/>
</dbReference>
<dbReference type="GO" id="GO:0030246">
    <property type="term" value="F:carbohydrate binding"/>
    <property type="evidence" value="ECO:0007669"/>
    <property type="project" value="InterPro"/>
</dbReference>
<accession>A0A430JC34</accession>
<dbReference type="EMBL" id="RXHU01000046">
    <property type="protein sequence ID" value="RTE08606.1"/>
    <property type="molecule type" value="Genomic_DNA"/>
</dbReference>
<dbReference type="InterPro" id="IPR024535">
    <property type="entry name" value="RHGA/B-epi-like_pectate_lyase"/>
</dbReference>
<dbReference type="PANTHER" id="PTHR31339">
    <property type="entry name" value="PECTIN LYASE-RELATED"/>
    <property type="match status" value="1"/>
</dbReference>
<evidence type="ECO:0000313" key="3">
    <source>
        <dbReference type="Proteomes" id="UP000276128"/>
    </source>
</evidence>
<dbReference type="Proteomes" id="UP000276128">
    <property type="component" value="Unassembled WGS sequence"/>
</dbReference>
<name>A0A430JC34_9BACL</name>